<dbReference type="Pfam" id="PF02397">
    <property type="entry name" value="Bac_transf"/>
    <property type="match status" value="1"/>
</dbReference>
<dbReference type="Proteomes" id="UP000585681">
    <property type="component" value="Unassembled WGS sequence"/>
</dbReference>
<keyword evidence="5" id="KW-0808">Transferase</keyword>
<keyword evidence="3" id="KW-0472">Membrane</keyword>
<dbReference type="GO" id="GO:0000271">
    <property type="term" value="P:polysaccharide biosynthetic process"/>
    <property type="evidence" value="ECO:0007669"/>
    <property type="project" value="UniProtKB-KW"/>
</dbReference>
<evidence type="ECO:0000256" key="3">
    <source>
        <dbReference type="SAM" id="Phobius"/>
    </source>
</evidence>
<dbReference type="GO" id="GO:0016780">
    <property type="term" value="F:phosphotransferase activity, for other substituted phosphate groups"/>
    <property type="evidence" value="ECO:0007669"/>
    <property type="project" value="TreeGrafter"/>
</dbReference>
<evidence type="ECO:0000313" key="5">
    <source>
        <dbReference type="EMBL" id="MBB4021516.1"/>
    </source>
</evidence>
<accession>A0A840CFH2</accession>
<keyword evidence="2" id="KW-0270">Exopolysaccharide synthesis</keyword>
<dbReference type="PANTHER" id="PTHR30576:SF0">
    <property type="entry name" value="UNDECAPRENYL-PHOSPHATE N-ACETYLGALACTOSAMINYL 1-PHOSPHATE TRANSFERASE-RELATED"/>
    <property type="match status" value="1"/>
</dbReference>
<dbReference type="PANTHER" id="PTHR30576">
    <property type="entry name" value="COLANIC BIOSYNTHESIS UDP-GLUCOSE LIPID CARRIER TRANSFERASE"/>
    <property type="match status" value="1"/>
</dbReference>
<protein>
    <submittedName>
        <fullName evidence="5">Lipopolysaccharide/colanic/teichoic acid biosynthesis glycosyltransferase</fullName>
    </submittedName>
</protein>
<evidence type="ECO:0000259" key="4">
    <source>
        <dbReference type="Pfam" id="PF02397"/>
    </source>
</evidence>
<dbReference type="AlphaFoldDB" id="A0A840CFH2"/>
<dbReference type="EMBL" id="JACIEQ010000001">
    <property type="protein sequence ID" value="MBB4021516.1"/>
    <property type="molecule type" value="Genomic_DNA"/>
</dbReference>
<sequence>MTVNFPKNSEDAEALTKSMAVIAASESQSFYRNFGKRILDSALILATAPFVAPLILIFALLVALDGGRPFFRQRRVGLNGKTFEMWKLRTMVPDAEAQLERHLASDPEARCEWEVSQKLKSDPRVTRVGRLLRKTSMDELPQFLNVLKGEMAIVGPRPMLSSQQDLYPGSAYYKLRPGITGPWQVSNRNDSEFKSRAIYDTRYDQEVSLKTDLSIMFKTVSVVFRGTGY</sequence>
<reference evidence="5" key="1">
    <citation type="submission" date="2020-08" db="EMBL/GenBank/DDBJ databases">
        <title>Genomic Encyclopedia of Type Strains, Phase IV (KMG-IV): sequencing the most valuable type-strain genomes for metagenomic binning, comparative biology and taxonomic classification.</title>
        <authorList>
            <person name="Goeker M."/>
        </authorList>
    </citation>
    <scope>NUCLEOTIDE SEQUENCE [LARGE SCALE GENOMIC DNA]</scope>
    <source>
        <strain evidence="5">DSM 105040</strain>
    </source>
</reference>
<evidence type="ECO:0000256" key="2">
    <source>
        <dbReference type="ARBA" id="ARBA00023169"/>
    </source>
</evidence>
<gene>
    <name evidence="5" type="ORF">GGR17_001307</name>
</gene>
<dbReference type="InterPro" id="IPR003362">
    <property type="entry name" value="Bact_transf"/>
</dbReference>
<comment type="caution">
    <text evidence="5">The sequence shown here is derived from an EMBL/GenBank/DDBJ whole genome shotgun (WGS) entry which is preliminary data.</text>
</comment>
<keyword evidence="6" id="KW-1185">Reference proteome</keyword>
<name>A0A840CFH2_9RHOB</name>
<proteinExistence type="inferred from homology"/>
<evidence type="ECO:0000256" key="1">
    <source>
        <dbReference type="ARBA" id="ARBA00006464"/>
    </source>
</evidence>
<feature type="transmembrane region" description="Helical" evidence="3">
    <location>
        <begin position="42"/>
        <end position="64"/>
    </location>
</feature>
<dbReference type="RefSeq" id="WP_054537619.1">
    <property type="nucleotide sequence ID" value="NZ_JACIEQ010000001.1"/>
</dbReference>
<comment type="similarity">
    <text evidence="1">Belongs to the bacterial sugar transferase family.</text>
</comment>
<evidence type="ECO:0000313" key="6">
    <source>
        <dbReference type="Proteomes" id="UP000585681"/>
    </source>
</evidence>
<keyword evidence="3" id="KW-1133">Transmembrane helix</keyword>
<organism evidence="5 6">
    <name type="scientific">Actibacterium naphthalenivorans</name>
    <dbReference type="NCBI Taxonomy" id="1614693"/>
    <lineage>
        <taxon>Bacteria</taxon>
        <taxon>Pseudomonadati</taxon>
        <taxon>Pseudomonadota</taxon>
        <taxon>Alphaproteobacteria</taxon>
        <taxon>Rhodobacterales</taxon>
        <taxon>Roseobacteraceae</taxon>
        <taxon>Actibacterium</taxon>
    </lineage>
</organism>
<keyword evidence="3" id="KW-0812">Transmembrane</keyword>
<feature type="domain" description="Bacterial sugar transferase" evidence="4">
    <location>
        <begin position="36"/>
        <end position="224"/>
    </location>
</feature>